<name>A0A290XC58_9GAMM</name>
<evidence type="ECO:0008006" key="3">
    <source>
        <dbReference type="Google" id="ProtNLM"/>
    </source>
</evidence>
<reference evidence="2" key="1">
    <citation type="submission" date="2017-09" db="EMBL/GenBank/DDBJ databases">
        <title>Luteimonas liuhanmingii sp.nov., isolated from the intestinal contents of Tibetan Plateau Pika in Yushu, Qinghai Province, China.</title>
        <authorList>
            <person name="Gui Z."/>
        </authorList>
    </citation>
    <scope>NUCLEOTIDE SEQUENCE [LARGE SCALE GENOMIC DNA]</scope>
    <source>
        <strain evidence="2">100111</strain>
    </source>
</reference>
<dbReference type="OrthoDB" id="9181908at2"/>
<evidence type="ECO:0000313" key="1">
    <source>
        <dbReference type="EMBL" id="ATD66689.1"/>
    </source>
</evidence>
<accession>A0A290XC58</accession>
<keyword evidence="2" id="KW-1185">Reference proteome</keyword>
<dbReference type="EMBL" id="CP023406">
    <property type="protein sequence ID" value="ATD66689.1"/>
    <property type="molecule type" value="Genomic_DNA"/>
</dbReference>
<evidence type="ECO:0000313" key="2">
    <source>
        <dbReference type="Proteomes" id="UP000218968"/>
    </source>
</evidence>
<dbReference type="KEGG" id="lum:CNR27_03870"/>
<protein>
    <recommendedName>
        <fullName evidence="3">Short-chain dehydrogenase</fullName>
    </recommendedName>
</protein>
<sequence>MPATRKIVLHSRSGLRPGLDLLVAEWIREGVQYVGVVGLDAEDIVEAIDWFCIGDGTDPYEMLTASHTAPETMDDAIALASQVDFPGDVSIVVF</sequence>
<gene>
    <name evidence="1" type="ORF">CNR27_03870</name>
</gene>
<dbReference type="AlphaFoldDB" id="A0A290XC58"/>
<proteinExistence type="predicted"/>
<organism evidence="1 2">
    <name type="scientific">Luteimonas chenhongjianii</name>
    <dbReference type="NCBI Taxonomy" id="2006110"/>
    <lineage>
        <taxon>Bacteria</taxon>
        <taxon>Pseudomonadati</taxon>
        <taxon>Pseudomonadota</taxon>
        <taxon>Gammaproteobacteria</taxon>
        <taxon>Lysobacterales</taxon>
        <taxon>Lysobacteraceae</taxon>
        <taxon>Luteimonas</taxon>
    </lineage>
</organism>
<dbReference type="Proteomes" id="UP000218968">
    <property type="component" value="Chromosome"/>
</dbReference>